<comment type="caution">
    <text evidence="1">The sequence shown here is derived from an EMBL/GenBank/DDBJ whole genome shotgun (WGS) entry which is preliminary data.</text>
</comment>
<proteinExistence type="predicted"/>
<dbReference type="AlphaFoldDB" id="A0AAV1ZZ19"/>
<reference evidence="1 2" key="1">
    <citation type="submission" date="2024-04" db="EMBL/GenBank/DDBJ databases">
        <authorList>
            <person name="Rising A."/>
            <person name="Reimegard J."/>
            <person name="Sonavane S."/>
            <person name="Akerstrom W."/>
            <person name="Nylinder S."/>
            <person name="Hedman E."/>
            <person name="Kallberg Y."/>
        </authorList>
    </citation>
    <scope>NUCLEOTIDE SEQUENCE [LARGE SCALE GENOMIC DNA]</scope>
</reference>
<accession>A0AAV1ZZ19</accession>
<organism evidence="1 2">
    <name type="scientific">Larinioides sclopetarius</name>
    <dbReference type="NCBI Taxonomy" id="280406"/>
    <lineage>
        <taxon>Eukaryota</taxon>
        <taxon>Metazoa</taxon>
        <taxon>Ecdysozoa</taxon>
        <taxon>Arthropoda</taxon>
        <taxon>Chelicerata</taxon>
        <taxon>Arachnida</taxon>
        <taxon>Araneae</taxon>
        <taxon>Araneomorphae</taxon>
        <taxon>Entelegynae</taxon>
        <taxon>Araneoidea</taxon>
        <taxon>Araneidae</taxon>
        <taxon>Larinioides</taxon>
    </lineage>
</organism>
<sequence>MQVSWSPKSPRRTKEKRITFRLEDEGVGRDLGGRTGQELRLQVTVTNYRGVDWGREPLGERIPVLPQLKNYCCQHKAVKSGSGYRILLRWRAGLSCRTRDRDDHLREGELIRNSRLFHLGRKGNLHSNELWTHLGGRDVEIKFAVFSPGKVLLSEDGDLLLDKFGVSSSIKNFVQSNWGGETQNYQPSIKIPFSVHTPGSMDIIWTGGGWVEGLGHPLIEQDVYILSTERFARLPDKNMMKISDFDLFQRSSHYHNYADP</sequence>
<keyword evidence="2" id="KW-1185">Reference proteome</keyword>
<dbReference type="Proteomes" id="UP001497382">
    <property type="component" value="Unassembled WGS sequence"/>
</dbReference>
<evidence type="ECO:0000313" key="2">
    <source>
        <dbReference type="Proteomes" id="UP001497382"/>
    </source>
</evidence>
<protein>
    <submittedName>
        <fullName evidence="1">Uncharacterized protein</fullName>
    </submittedName>
</protein>
<dbReference type="EMBL" id="CAXIEN010000086">
    <property type="protein sequence ID" value="CAL1275625.1"/>
    <property type="molecule type" value="Genomic_DNA"/>
</dbReference>
<evidence type="ECO:0000313" key="1">
    <source>
        <dbReference type="EMBL" id="CAL1275625.1"/>
    </source>
</evidence>
<gene>
    <name evidence="1" type="ORF">LARSCL_LOCUS8187</name>
</gene>
<name>A0AAV1ZZ19_9ARAC</name>